<evidence type="ECO:0000259" key="4">
    <source>
        <dbReference type="PROSITE" id="PS51635"/>
    </source>
</evidence>
<comment type="caution">
    <text evidence="5">The sequence shown here is derived from an EMBL/GenBank/DDBJ whole genome shotgun (WGS) entry which is preliminary data.</text>
</comment>
<dbReference type="OrthoDB" id="1488362at2"/>
<comment type="caution">
    <text evidence="2">Lacks conserved residue(s) required for the propagation of feature annotation.</text>
</comment>
<dbReference type="GO" id="GO:0016787">
    <property type="term" value="F:hydrolase activity"/>
    <property type="evidence" value="ECO:0007669"/>
    <property type="project" value="UniProtKB-UniRule"/>
</dbReference>
<name>A0A328U7R9_9BACL</name>
<dbReference type="EMBL" id="QLUW01000001">
    <property type="protein sequence ID" value="RAP78520.1"/>
    <property type="molecule type" value="Genomic_DNA"/>
</dbReference>
<keyword evidence="3" id="KW-1133">Transmembrane helix</keyword>
<evidence type="ECO:0000313" key="6">
    <source>
        <dbReference type="Proteomes" id="UP000249260"/>
    </source>
</evidence>
<dbReference type="PROSITE" id="PS51635">
    <property type="entry name" value="PNPLA"/>
    <property type="match status" value="1"/>
</dbReference>
<keyword evidence="2" id="KW-0442">Lipid degradation</keyword>
<dbReference type="AlphaFoldDB" id="A0A328U7R9"/>
<feature type="short sequence motif" description="GXSXG" evidence="2">
    <location>
        <begin position="67"/>
        <end position="71"/>
    </location>
</feature>
<keyword evidence="2" id="KW-0378">Hydrolase</keyword>
<keyword evidence="3" id="KW-0812">Transmembrane</keyword>
<dbReference type="RefSeq" id="WP_112881643.1">
    <property type="nucleotide sequence ID" value="NZ_QLUW01000001.1"/>
</dbReference>
<dbReference type="SUPFAM" id="SSF52151">
    <property type="entry name" value="FabD/lysophospholipase-like"/>
    <property type="match status" value="1"/>
</dbReference>
<dbReference type="InterPro" id="IPR024282">
    <property type="entry name" value="DUF3376"/>
</dbReference>
<sequence>MNLTKEIRLAIVMYGGVSLSVYMNGVVQELLMATRARKGDPSDAENNPYTDLLKQMNAEIAIDIIAGNSAGGINAVLLAKALATGADLNVEEIKDLWRDAANLQTLLDFHGKKPDTLLNGEFIFGKLKECFRIMDEQTGRDTPNKIASNRRDKVSILDLFVAASDIKGRRWGVKDDKGNDIKGYTHDVMFQKKYRKKYGPNAERGYDQNDFSEDKNDALSRISRATSAIPTVFPEESFTNAEVYAGKTNYDNRDEVYLHDGLLTDNKPFAPVLNALFHRSADSKVDRWLLFLDPVPPESFADHYDKAPTIMEAATSLVSIPRYQSIYKHLKAIEDRQEQVEAVIKAFDGIDLADGTADAEKMPSFLPYCSLRESQWKKSLVGNLRTYMHHYSADGKLIPADHPALELFKSFEVDRITNGDLAALIADNWLPDIAFCVHFFHSHIQKINRKLQDIPDEDSRLPTLLKEKNRLWEIVEELRQLEWTWWNDEEDKKKLDPPKPYHPLLAEAIKRFYLRQETLEAAYIVDYMRQSLNGYLERLQKDGFVVSEIGDLKKAMRGFLSLDVFLFPLSIGREGELSRIELLRISASDTKTIEMNGNDKLVGNDLGAFASFLNRKWRVSDMMWGRMDTADILIEHLYQSYKNNATDSEAWKARGMRARAERLLAIAEEELPYVDKELYAKFRERKLHGKPPEEQIKQIKQFFESEYKVGKESWKDLRFAVKAKIIAAGIDNYLIALSRYAHNSNKGIFIRVTIGTLRVAAAIFKGVTRLL</sequence>
<keyword evidence="1 2" id="KW-0443">Lipid metabolism</keyword>
<reference evidence="5 6" key="1">
    <citation type="submission" date="2018-06" db="EMBL/GenBank/DDBJ databases">
        <title>Paenibacillus montanisoli sp. nov., isolated from mountain area soil.</title>
        <authorList>
            <person name="Wu M."/>
        </authorList>
    </citation>
    <scope>NUCLEOTIDE SEQUENCE [LARGE SCALE GENOMIC DNA]</scope>
    <source>
        <strain evidence="5 6">RA17</strain>
    </source>
</reference>
<feature type="active site" description="Proton acceptor" evidence="2">
    <location>
        <position position="260"/>
    </location>
</feature>
<evidence type="ECO:0000256" key="2">
    <source>
        <dbReference type="PROSITE-ProRule" id="PRU01161"/>
    </source>
</evidence>
<feature type="domain" description="PNPLA" evidence="4">
    <location>
        <begin position="11"/>
        <end position="273"/>
    </location>
</feature>
<feature type="active site" description="Nucleophile" evidence="2">
    <location>
        <position position="69"/>
    </location>
</feature>
<evidence type="ECO:0000256" key="1">
    <source>
        <dbReference type="ARBA" id="ARBA00023098"/>
    </source>
</evidence>
<dbReference type="Proteomes" id="UP000249260">
    <property type="component" value="Unassembled WGS sequence"/>
</dbReference>
<protein>
    <recommendedName>
        <fullName evidence="4">PNPLA domain-containing protein</fullName>
    </recommendedName>
</protein>
<feature type="transmembrane region" description="Helical" evidence="3">
    <location>
        <begin position="7"/>
        <end position="27"/>
    </location>
</feature>
<organism evidence="5 6">
    <name type="scientific">Paenibacillus montanisoli</name>
    <dbReference type="NCBI Taxonomy" id="2081970"/>
    <lineage>
        <taxon>Bacteria</taxon>
        <taxon>Bacillati</taxon>
        <taxon>Bacillota</taxon>
        <taxon>Bacilli</taxon>
        <taxon>Bacillales</taxon>
        <taxon>Paenibacillaceae</taxon>
        <taxon>Paenibacillus</taxon>
    </lineage>
</organism>
<dbReference type="Pfam" id="PF11856">
    <property type="entry name" value="DUF3376"/>
    <property type="match status" value="1"/>
</dbReference>
<keyword evidence="3" id="KW-0472">Membrane</keyword>
<keyword evidence="6" id="KW-1185">Reference proteome</keyword>
<dbReference type="InterPro" id="IPR016035">
    <property type="entry name" value="Acyl_Trfase/lysoPLipase"/>
</dbReference>
<evidence type="ECO:0000256" key="3">
    <source>
        <dbReference type="SAM" id="Phobius"/>
    </source>
</evidence>
<dbReference type="InterPro" id="IPR002641">
    <property type="entry name" value="PNPLA_dom"/>
</dbReference>
<proteinExistence type="predicted"/>
<gene>
    <name evidence="5" type="ORF">DL346_08895</name>
</gene>
<dbReference type="Pfam" id="PF01734">
    <property type="entry name" value="Patatin"/>
    <property type="match status" value="1"/>
</dbReference>
<dbReference type="GO" id="GO:0016042">
    <property type="term" value="P:lipid catabolic process"/>
    <property type="evidence" value="ECO:0007669"/>
    <property type="project" value="UniProtKB-UniRule"/>
</dbReference>
<evidence type="ECO:0000313" key="5">
    <source>
        <dbReference type="EMBL" id="RAP78520.1"/>
    </source>
</evidence>
<dbReference type="Gene3D" id="3.40.1090.10">
    <property type="entry name" value="Cytosolic phospholipase A2 catalytic domain"/>
    <property type="match status" value="1"/>
</dbReference>
<accession>A0A328U7R9</accession>